<keyword evidence="2" id="KW-0812">Transmembrane</keyword>
<dbReference type="PANTHER" id="PTHR30590">
    <property type="entry name" value="INNER MEMBRANE PROTEIN"/>
    <property type="match status" value="1"/>
</dbReference>
<evidence type="ECO:0000313" key="4">
    <source>
        <dbReference type="EMBL" id="PFG50639.1"/>
    </source>
</evidence>
<dbReference type="Proteomes" id="UP000243542">
    <property type="component" value="Unassembled WGS sequence"/>
</dbReference>
<protein>
    <submittedName>
        <fullName evidence="4">Putative membrane protein YeiB</fullName>
    </submittedName>
</protein>
<feature type="transmembrane region" description="Helical" evidence="2">
    <location>
        <begin position="163"/>
        <end position="185"/>
    </location>
</feature>
<evidence type="ECO:0000256" key="2">
    <source>
        <dbReference type="SAM" id="Phobius"/>
    </source>
</evidence>
<sequence length="415" mass="44199">MNSPLPPISGECHPVVAPTPVRGGRSTAPDLARGLMLALIAVANVPYFILGRPHVAGAHAQSDNPADLVAQTLTIAGVDSRVYPMFAFLFGYGIVQLYRRQLASGAEPATARRLLRRRHWTMLLFGLVHAALLWHGDILGTYALAGLVLVWLFLKRSDRSLKVWAGVFLAVPALLVVAAFVGAAMGAGSTVGGGGIGSSGPLDTNGAQGYFNAMGVRLEAWGFYTIPVALFTMIVPAAILLGMVAARRRLLDEPADHVPLLKRIAAIGLTVGWGTGLLQALQNLEVLGLDRTFESVFTPLHMLGGFFGGIGYIAVFGLISVRLERLRESPRPGSFTWAVQALGKRSLTGYLCQSLIFSPIFAAWGLGLGEHLSSWSAVVLAFVAWLVGLLVAAKLEGAGHRGPAEWALRRVAYPK</sequence>
<reference evidence="4 5" key="1">
    <citation type="submission" date="2017-10" db="EMBL/GenBank/DDBJ databases">
        <title>Sequencing the genomes of 1000 actinobacteria strains.</title>
        <authorList>
            <person name="Klenk H.-P."/>
        </authorList>
    </citation>
    <scope>NUCLEOTIDE SEQUENCE [LARGE SCALE GENOMIC DNA]</scope>
    <source>
        <strain evidence="4 5">DSM 46092</strain>
    </source>
</reference>
<feature type="transmembrane region" description="Helical" evidence="2">
    <location>
        <begin position="347"/>
        <end position="366"/>
    </location>
</feature>
<keyword evidence="2" id="KW-0472">Membrane</keyword>
<evidence type="ECO:0000256" key="1">
    <source>
        <dbReference type="SAM" id="MobiDB-lite"/>
    </source>
</evidence>
<feature type="transmembrane region" description="Helical" evidence="2">
    <location>
        <begin position="221"/>
        <end position="244"/>
    </location>
</feature>
<dbReference type="PANTHER" id="PTHR30590:SF2">
    <property type="entry name" value="INNER MEMBRANE PROTEIN"/>
    <property type="match status" value="1"/>
</dbReference>
<dbReference type="EMBL" id="PDJK01000002">
    <property type="protein sequence ID" value="PFG50639.1"/>
    <property type="molecule type" value="Genomic_DNA"/>
</dbReference>
<proteinExistence type="predicted"/>
<evidence type="ECO:0000313" key="5">
    <source>
        <dbReference type="Proteomes" id="UP000243542"/>
    </source>
</evidence>
<evidence type="ECO:0000259" key="3">
    <source>
        <dbReference type="Pfam" id="PF04235"/>
    </source>
</evidence>
<dbReference type="Pfam" id="PF04235">
    <property type="entry name" value="DUF418"/>
    <property type="match status" value="1"/>
</dbReference>
<dbReference type="AlphaFoldDB" id="A0A2A9FJL2"/>
<dbReference type="InterPro" id="IPR007349">
    <property type="entry name" value="DUF418"/>
</dbReference>
<keyword evidence="5" id="KW-1185">Reference proteome</keyword>
<feature type="transmembrane region" description="Helical" evidence="2">
    <location>
        <begin position="302"/>
        <end position="321"/>
    </location>
</feature>
<keyword evidence="2" id="KW-1133">Transmembrane helix</keyword>
<dbReference type="InterPro" id="IPR052529">
    <property type="entry name" value="Bact_Transport_Assoc"/>
</dbReference>
<feature type="region of interest" description="Disordered" evidence="1">
    <location>
        <begin position="1"/>
        <end position="23"/>
    </location>
</feature>
<name>A0A2A9FJL2_9PSEU</name>
<accession>A0A2A9FJL2</accession>
<feature type="transmembrane region" description="Helical" evidence="2">
    <location>
        <begin position="140"/>
        <end position="156"/>
    </location>
</feature>
<feature type="domain" description="DUF418" evidence="3">
    <location>
        <begin position="245"/>
        <end position="414"/>
    </location>
</feature>
<gene>
    <name evidence="4" type="ORF">ATK36_5884</name>
</gene>
<feature type="transmembrane region" description="Helical" evidence="2">
    <location>
        <begin position="264"/>
        <end position="282"/>
    </location>
</feature>
<organism evidence="4 5">
    <name type="scientific">Amycolatopsis sulphurea</name>
    <dbReference type="NCBI Taxonomy" id="76022"/>
    <lineage>
        <taxon>Bacteria</taxon>
        <taxon>Bacillati</taxon>
        <taxon>Actinomycetota</taxon>
        <taxon>Actinomycetes</taxon>
        <taxon>Pseudonocardiales</taxon>
        <taxon>Pseudonocardiaceae</taxon>
        <taxon>Amycolatopsis</taxon>
    </lineage>
</organism>
<feature type="transmembrane region" description="Helical" evidence="2">
    <location>
        <begin position="372"/>
        <end position="393"/>
    </location>
</feature>
<comment type="caution">
    <text evidence="4">The sequence shown here is derived from an EMBL/GenBank/DDBJ whole genome shotgun (WGS) entry which is preliminary data.</text>
</comment>